<name>A0A917SB53_9BACL</name>
<dbReference type="AlphaFoldDB" id="A0A917SB53"/>
<organism evidence="1 2">
    <name type="scientific">Sporolactobacillus putidus</name>
    <dbReference type="NCBI Taxonomy" id="492735"/>
    <lineage>
        <taxon>Bacteria</taxon>
        <taxon>Bacillati</taxon>
        <taxon>Bacillota</taxon>
        <taxon>Bacilli</taxon>
        <taxon>Bacillales</taxon>
        <taxon>Sporolactobacillaceae</taxon>
        <taxon>Sporolactobacillus</taxon>
    </lineage>
</organism>
<accession>A0A917SB53</accession>
<sequence>MVHGGEEKNEAKTEDYAADYDDRYRCGCLSTIEAEQLDRSDGQKPDE</sequence>
<evidence type="ECO:0000313" key="1">
    <source>
        <dbReference type="EMBL" id="GGL64449.1"/>
    </source>
</evidence>
<protein>
    <submittedName>
        <fullName evidence="1">Uncharacterized protein</fullName>
    </submittedName>
</protein>
<reference evidence="1" key="2">
    <citation type="submission" date="2020-09" db="EMBL/GenBank/DDBJ databases">
        <authorList>
            <person name="Sun Q."/>
            <person name="Ohkuma M."/>
        </authorList>
    </citation>
    <scope>NUCLEOTIDE SEQUENCE</scope>
    <source>
        <strain evidence="1">JCM 15325</strain>
    </source>
</reference>
<evidence type="ECO:0000313" key="2">
    <source>
        <dbReference type="Proteomes" id="UP000654670"/>
    </source>
</evidence>
<keyword evidence="2" id="KW-1185">Reference proteome</keyword>
<reference evidence="1" key="1">
    <citation type="journal article" date="2014" name="Int. J. Syst. Evol. Microbiol.">
        <title>Complete genome sequence of Corynebacterium casei LMG S-19264T (=DSM 44701T), isolated from a smear-ripened cheese.</title>
        <authorList>
            <consortium name="US DOE Joint Genome Institute (JGI-PGF)"/>
            <person name="Walter F."/>
            <person name="Albersmeier A."/>
            <person name="Kalinowski J."/>
            <person name="Ruckert C."/>
        </authorList>
    </citation>
    <scope>NUCLEOTIDE SEQUENCE</scope>
    <source>
        <strain evidence="1">JCM 15325</strain>
    </source>
</reference>
<dbReference type="EMBL" id="BMOK01000019">
    <property type="protein sequence ID" value="GGL64449.1"/>
    <property type="molecule type" value="Genomic_DNA"/>
</dbReference>
<gene>
    <name evidence="1" type="ORF">GCM10007968_30450</name>
</gene>
<proteinExistence type="predicted"/>
<dbReference type="Proteomes" id="UP000654670">
    <property type="component" value="Unassembled WGS sequence"/>
</dbReference>
<comment type="caution">
    <text evidence="1">The sequence shown here is derived from an EMBL/GenBank/DDBJ whole genome shotgun (WGS) entry which is preliminary data.</text>
</comment>